<dbReference type="CDD" id="cd12148">
    <property type="entry name" value="fungal_TF_MHR"/>
    <property type="match status" value="1"/>
</dbReference>
<keyword evidence="9" id="KW-1185">Reference proteome</keyword>
<feature type="region of interest" description="Disordered" evidence="6">
    <location>
        <begin position="1"/>
        <end position="61"/>
    </location>
</feature>
<comment type="caution">
    <text evidence="8">The sequence shown here is derived from an EMBL/GenBank/DDBJ whole genome shotgun (WGS) entry which is preliminary data.</text>
</comment>
<keyword evidence="3" id="KW-0805">Transcription regulation</keyword>
<feature type="compositionally biased region" description="Polar residues" evidence="6">
    <location>
        <begin position="21"/>
        <end position="30"/>
    </location>
</feature>
<dbReference type="InterPro" id="IPR050815">
    <property type="entry name" value="TF_fung"/>
</dbReference>
<evidence type="ECO:0000259" key="7">
    <source>
        <dbReference type="SMART" id="SM00906"/>
    </source>
</evidence>
<organism evidence="8 9">
    <name type="scientific">Lasiodiplodia theobromae</name>
    <dbReference type="NCBI Taxonomy" id="45133"/>
    <lineage>
        <taxon>Eukaryota</taxon>
        <taxon>Fungi</taxon>
        <taxon>Dikarya</taxon>
        <taxon>Ascomycota</taxon>
        <taxon>Pezizomycotina</taxon>
        <taxon>Dothideomycetes</taxon>
        <taxon>Dothideomycetes incertae sedis</taxon>
        <taxon>Botryosphaeriales</taxon>
        <taxon>Botryosphaeriaceae</taxon>
        <taxon>Lasiodiplodia</taxon>
    </lineage>
</organism>
<evidence type="ECO:0000256" key="3">
    <source>
        <dbReference type="ARBA" id="ARBA00023015"/>
    </source>
</evidence>
<evidence type="ECO:0000256" key="6">
    <source>
        <dbReference type="SAM" id="MobiDB-lite"/>
    </source>
</evidence>
<evidence type="ECO:0000313" key="8">
    <source>
        <dbReference type="EMBL" id="KAB2570260.1"/>
    </source>
</evidence>
<dbReference type="InterPro" id="IPR007219">
    <property type="entry name" value="XnlR_reg_dom"/>
</dbReference>
<dbReference type="GO" id="GO:0006351">
    <property type="term" value="P:DNA-templated transcription"/>
    <property type="evidence" value="ECO:0007669"/>
    <property type="project" value="InterPro"/>
</dbReference>
<feature type="region of interest" description="Disordered" evidence="6">
    <location>
        <begin position="77"/>
        <end position="103"/>
    </location>
</feature>
<keyword evidence="2" id="KW-0479">Metal-binding</keyword>
<feature type="domain" description="Xylanolytic transcriptional activator regulatory" evidence="7">
    <location>
        <begin position="272"/>
        <end position="361"/>
    </location>
</feature>
<dbReference type="AlphaFoldDB" id="A0A5N5CY19"/>
<dbReference type="Proteomes" id="UP000325902">
    <property type="component" value="Unassembled WGS sequence"/>
</dbReference>
<evidence type="ECO:0000256" key="2">
    <source>
        <dbReference type="ARBA" id="ARBA00022723"/>
    </source>
</evidence>
<dbReference type="GO" id="GO:0008270">
    <property type="term" value="F:zinc ion binding"/>
    <property type="evidence" value="ECO:0007669"/>
    <property type="project" value="InterPro"/>
</dbReference>
<sequence length="397" mass="43761">MHMAGRTTEAWSAHRTRQKRVNNVTETQVPTRRRRHSDDEDAGSPQRAKRRRITATSNDVNSDPDLCITSWWQKPQGPQATLGSSQTLSPSSSDTSSNGVNLSTIIHPSHETQAASPGEENFDNTSGFFLTLPAPSDMIMGACRELDISLSSLRKLIDAYFTHMTTFSLFHQPSFGAKIQNVKSPAILKAGFAAMLAYSARFETPPPERVSHDSLGSVLVGTPSQSQFHRLSLKFVEDAIAECADEPPSLCLLQVLILTTFNQLVQGVRGRAWRALGRCVRMAYELGLHAVDAGEPYGSSNRRPSPVGADAVTRWCFDEERRRAWWAIWEMDAFASTIRRCPLGVDWAEMETCLPADRTGESAEAMRQQESSGVDGRWDGADEGGAPAFETKRSTAD</sequence>
<dbReference type="SMART" id="SM00906">
    <property type="entry name" value="Fungal_trans"/>
    <property type="match status" value="1"/>
</dbReference>
<accession>A0A5N5CY19</accession>
<keyword evidence="4" id="KW-0804">Transcription</keyword>
<feature type="compositionally biased region" description="Low complexity" evidence="6">
    <location>
        <begin position="81"/>
        <end position="103"/>
    </location>
</feature>
<dbReference type="PANTHER" id="PTHR47338:SF10">
    <property type="entry name" value="TRANSCRIPTION FACTOR DOMAIN-CONTAINING PROTEIN-RELATED"/>
    <property type="match status" value="1"/>
</dbReference>
<dbReference type="EMBL" id="VCHE01000144">
    <property type="protein sequence ID" value="KAB2570260.1"/>
    <property type="molecule type" value="Genomic_DNA"/>
</dbReference>
<dbReference type="GO" id="GO:0003677">
    <property type="term" value="F:DNA binding"/>
    <property type="evidence" value="ECO:0007669"/>
    <property type="project" value="InterPro"/>
</dbReference>
<dbReference type="PANTHER" id="PTHR47338">
    <property type="entry name" value="ZN(II)2CYS6 TRANSCRIPTION FACTOR (EUROFUNG)-RELATED"/>
    <property type="match status" value="1"/>
</dbReference>
<name>A0A5N5CY19_9PEZI</name>
<evidence type="ECO:0000256" key="5">
    <source>
        <dbReference type="ARBA" id="ARBA00023242"/>
    </source>
</evidence>
<reference evidence="8 9" key="1">
    <citation type="journal article" date="2019" name="Sci. Rep.">
        <title>A multi-omics analysis of the grapevine pathogen Lasiodiplodia theobromae reveals that temperature affects the expression of virulence- and pathogenicity-related genes.</title>
        <authorList>
            <person name="Felix C."/>
            <person name="Meneses R."/>
            <person name="Goncalves M.F.M."/>
            <person name="Tilleman L."/>
            <person name="Duarte A.S."/>
            <person name="Jorrin-Novo J.V."/>
            <person name="Van de Peer Y."/>
            <person name="Deforce D."/>
            <person name="Van Nieuwerburgh F."/>
            <person name="Esteves A.C."/>
            <person name="Alves A."/>
        </authorList>
    </citation>
    <scope>NUCLEOTIDE SEQUENCE [LARGE SCALE GENOMIC DNA]</scope>
    <source>
        <strain evidence="8 9">LA-SOL3</strain>
    </source>
</reference>
<feature type="region of interest" description="Disordered" evidence="6">
    <location>
        <begin position="358"/>
        <end position="397"/>
    </location>
</feature>
<keyword evidence="5" id="KW-0539">Nucleus</keyword>
<protein>
    <recommendedName>
        <fullName evidence="7">Xylanolytic transcriptional activator regulatory domain-containing protein</fullName>
    </recommendedName>
</protein>
<dbReference type="OrthoDB" id="3941536at2759"/>
<evidence type="ECO:0000256" key="1">
    <source>
        <dbReference type="ARBA" id="ARBA00004123"/>
    </source>
</evidence>
<dbReference type="Pfam" id="PF04082">
    <property type="entry name" value="Fungal_trans"/>
    <property type="match status" value="1"/>
</dbReference>
<evidence type="ECO:0000256" key="4">
    <source>
        <dbReference type="ARBA" id="ARBA00023163"/>
    </source>
</evidence>
<proteinExistence type="predicted"/>
<dbReference type="GO" id="GO:0005634">
    <property type="term" value="C:nucleus"/>
    <property type="evidence" value="ECO:0007669"/>
    <property type="project" value="UniProtKB-SubCell"/>
</dbReference>
<comment type="subcellular location">
    <subcellularLocation>
        <location evidence="1">Nucleus</location>
    </subcellularLocation>
</comment>
<gene>
    <name evidence="8" type="ORF">DBV05_g11059</name>
</gene>
<dbReference type="GO" id="GO:0000981">
    <property type="term" value="F:DNA-binding transcription factor activity, RNA polymerase II-specific"/>
    <property type="evidence" value="ECO:0007669"/>
    <property type="project" value="InterPro"/>
</dbReference>
<evidence type="ECO:0000313" key="9">
    <source>
        <dbReference type="Proteomes" id="UP000325902"/>
    </source>
</evidence>